<dbReference type="SMART" id="SM00355">
    <property type="entry name" value="ZnF_C2H2"/>
    <property type="match status" value="4"/>
</dbReference>
<dbReference type="PANTHER" id="PTHR46869:SF6">
    <property type="entry name" value="C2H2-TYPE DOMAIN-CONTAINING PROTEIN"/>
    <property type="match status" value="1"/>
</dbReference>
<feature type="domain" description="C2H2-type" evidence="3">
    <location>
        <begin position="104"/>
        <end position="131"/>
    </location>
</feature>
<sequence length="599" mass="66128">MEGDQKLKQHACKFCSKRFPCGRSLGGHMRSHVTNLSAETEEKAKLASTTAKKLLSSYSSLNNGGDNKDSEAATNPGYGLRENPKKTWRISDYPSEDTSVVLDKFCKECGKGFHSWKALFGHMKCHSDKERVSNSFEDQDSWADNNANNANGNPSQKLVMDSQSDNEATAPNRRRRSKRRTRYMAATASATAAATSSVVSFPNHSSSLSEVEQEQEEVAMSLIMLSRDVSPWNGFHSVAESSDNNSAYFEARSSVRTNLVTKFDSNKFTPSSNIGKVVKQSDSKFEVGNGNSGAENPNSIIKRKRSAELLATTEFPEGGFRMQKNGVSNKGVTKDEKVNMSELDYVSALDDSEGEHGRNRVNGTESVLSKSAATNNKFSSMKTKLFVSELKSNCSLKNWIDKASEAESSKNSNKRGKFECTTCNKIFHSYQALGGHRASHKKIKGCFASRNESSTENSIETDLSPEPATESKLMKNIESEYQVELEHEQGAGFHNEVVKVTESKKNKGHECPICLKVFPSGQALGGHKRSHMIGGSENRNFQHVALQLQEPVPEIRDLLDLNLPAATEEESNSHADSNRPWWGIVEENHKQEALVGLIS</sequence>
<keyword evidence="1" id="KW-0863">Zinc-finger</keyword>
<dbReference type="EMBL" id="JAYKXN010000008">
    <property type="protein sequence ID" value="KAK7265843.1"/>
    <property type="molecule type" value="Genomic_DNA"/>
</dbReference>
<comment type="caution">
    <text evidence="4">The sequence shown here is derived from an EMBL/GenBank/DDBJ whole genome shotgun (WGS) entry which is preliminary data.</text>
</comment>
<feature type="domain" description="C2H2-type" evidence="3">
    <location>
        <begin position="10"/>
        <end position="32"/>
    </location>
</feature>
<proteinExistence type="predicted"/>
<evidence type="ECO:0000313" key="4">
    <source>
        <dbReference type="EMBL" id="KAK7265843.1"/>
    </source>
</evidence>
<keyword evidence="1" id="KW-0479">Metal-binding</keyword>
<dbReference type="AlphaFoldDB" id="A0AAN9F0H8"/>
<dbReference type="InterPro" id="IPR013087">
    <property type="entry name" value="Znf_C2H2_type"/>
</dbReference>
<name>A0AAN9F0H8_CLITE</name>
<dbReference type="PROSITE" id="PS50157">
    <property type="entry name" value="ZINC_FINGER_C2H2_2"/>
    <property type="match status" value="4"/>
</dbReference>
<dbReference type="SUPFAM" id="SSF57667">
    <property type="entry name" value="beta-beta-alpha zinc fingers"/>
    <property type="match status" value="2"/>
</dbReference>
<gene>
    <name evidence="4" type="ORF">RJT34_33467</name>
</gene>
<accession>A0AAN9F0H8</accession>
<feature type="domain" description="C2H2-type" evidence="3">
    <location>
        <begin position="418"/>
        <end position="445"/>
    </location>
</feature>
<feature type="region of interest" description="Disordered" evidence="2">
    <location>
        <begin position="139"/>
        <end position="187"/>
    </location>
</feature>
<feature type="region of interest" description="Disordered" evidence="2">
    <location>
        <begin position="58"/>
        <end position="85"/>
    </location>
</feature>
<dbReference type="Pfam" id="PF13912">
    <property type="entry name" value="zf-C2H2_6"/>
    <property type="match status" value="4"/>
</dbReference>
<dbReference type="GO" id="GO:0008270">
    <property type="term" value="F:zinc ion binding"/>
    <property type="evidence" value="ECO:0007669"/>
    <property type="project" value="UniProtKB-KW"/>
</dbReference>
<dbReference type="Gene3D" id="3.30.160.60">
    <property type="entry name" value="Classic Zinc Finger"/>
    <property type="match status" value="1"/>
</dbReference>
<protein>
    <recommendedName>
        <fullName evidence="3">C2H2-type domain-containing protein</fullName>
    </recommendedName>
</protein>
<evidence type="ECO:0000313" key="5">
    <source>
        <dbReference type="Proteomes" id="UP001359559"/>
    </source>
</evidence>
<evidence type="ECO:0000256" key="2">
    <source>
        <dbReference type="SAM" id="MobiDB-lite"/>
    </source>
</evidence>
<feature type="compositionally biased region" description="Low complexity" evidence="2">
    <location>
        <begin position="143"/>
        <end position="153"/>
    </location>
</feature>
<dbReference type="InterPro" id="IPR036236">
    <property type="entry name" value="Znf_C2H2_sf"/>
</dbReference>
<feature type="compositionally biased region" description="Basic residues" evidence="2">
    <location>
        <begin position="172"/>
        <end position="182"/>
    </location>
</feature>
<keyword evidence="5" id="KW-1185">Reference proteome</keyword>
<feature type="domain" description="C2H2-type" evidence="3">
    <location>
        <begin position="509"/>
        <end position="531"/>
    </location>
</feature>
<dbReference type="Proteomes" id="UP001359559">
    <property type="component" value="Unassembled WGS sequence"/>
</dbReference>
<organism evidence="4 5">
    <name type="scientific">Clitoria ternatea</name>
    <name type="common">Butterfly pea</name>
    <dbReference type="NCBI Taxonomy" id="43366"/>
    <lineage>
        <taxon>Eukaryota</taxon>
        <taxon>Viridiplantae</taxon>
        <taxon>Streptophyta</taxon>
        <taxon>Embryophyta</taxon>
        <taxon>Tracheophyta</taxon>
        <taxon>Spermatophyta</taxon>
        <taxon>Magnoliopsida</taxon>
        <taxon>eudicotyledons</taxon>
        <taxon>Gunneridae</taxon>
        <taxon>Pentapetalae</taxon>
        <taxon>rosids</taxon>
        <taxon>fabids</taxon>
        <taxon>Fabales</taxon>
        <taxon>Fabaceae</taxon>
        <taxon>Papilionoideae</taxon>
        <taxon>50 kb inversion clade</taxon>
        <taxon>NPAAA clade</taxon>
        <taxon>indigoferoid/millettioid clade</taxon>
        <taxon>Phaseoleae</taxon>
        <taxon>Clitoria</taxon>
    </lineage>
</organism>
<keyword evidence="1" id="KW-0862">Zinc</keyword>
<reference evidence="4 5" key="1">
    <citation type="submission" date="2024-01" db="EMBL/GenBank/DDBJ databases">
        <title>The genomes of 5 underutilized Papilionoideae crops provide insights into root nodulation and disease resistance.</title>
        <authorList>
            <person name="Yuan L."/>
        </authorList>
    </citation>
    <scope>NUCLEOTIDE SEQUENCE [LARGE SCALE GENOMIC DNA]</scope>
    <source>
        <strain evidence="4">LY-2023</strain>
        <tissue evidence="4">Leaf</tissue>
    </source>
</reference>
<dbReference type="PANTHER" id="PTHR46869">
    <property type="entry name" value="C2H2-LIKE ZINC FINGER PROTEIN"/>
    <property type="match status" value="1"/>
</dbReference>
<dbReference type="PROSITE" id="PS00028">
    <property type="entry name" value="ZINC_FINGER_C2H2_1"/>
    <property type="match status" value="4"/>
</dbReference>
<evidence type="ECO:0000259" key="3">
    <source>
        <dbReference type="PROSITE" id="PS50157"/>
    </source>
</evidence>
<evidence type="ECO:0000256" key="1">
    <source>
        <dbReference type="PROSITE-ProRule" id="PRU00042"/>
    </source>
</evidence>